<reference evidence="2" key="2">
    <citation type="submission" date="2015-07" db="EMBL/GenBank/DDBJ databases">
        <authorList>
            <person name="Noorani M."/>
        </authorList>
    </citation>
    <scope>NUCLEOTIDE SEQUENCE</scope>
    <source>
        <strain evidence="2">Yugu1</strain>
    </source>
</reference>
<name>A0A368PUS6_SETIT</name>
<sequence>MTRGSSGLKPPQSTTLLGVPGATHQKLHSSATVRRRLLTFGDLPSKTQSFLCFQTSNVTRGEMLLWELQQRCSDVGAAMPTLVWE</sequence>
<gene>
    <name evidence="2" type="ORF">SETIT_2G033000v2</name>
</gene>
<feature type="region of interest" description="Disordered" evidence="1">
    <location>
        <begin position="1"/>
        <end position="23"/>
    </location>
</feature>
<proteinExistence type="predicted"/>
<evidence type="ECO:0000313" key="2">
    <source>
        <dbReference type="EMBL" id="RCV09485.1"/>
    </source>
</evidence>
<evidence type="ECO:0000256" key="1">
    <source>
        <dbReference type="SAM" id="MobiDB-lite"/>
    </source>
</evidence>
<organism evidence="2">
    <name type="scientific">Setaria italica</name>
    <name type="common">Foxtail millet</name>
    <name type="synonym">Panicum italicum</name>
    <dbReference type="NCBI Taxonomy" id="4555"/>
    <lineage>
        <taxon>Eukaryota</taxon>
        <taxon>Viridiplantae</taxon>
        <taxon>Streptophyta</taxon>
        <taxon>Embryophyta</taxon>
        <taxon>Tracheophyta</taxon>
        <taxon>Spermatophyta</taxon>
        <taxon>Magnoliopsida</taxon>
        <taxon>Liliopsida</taxon>
        <taxon>Poales</taxon>
        <taxon>Poaceae</taxon>
        <taxon>PACMAD clade</taxon>
        <taxon>Panicoideae</taxon>
        <taxon>Panicodae</taxon>
        <taxon>Paniceae</taxon>
        <taxon>Cenchrinae</taxon>
        <taxon>Setaria</taxon>
    </lineage>
</organism>
<reference evidence="2" key="1">
    <citation type="journal article" date="2012" name="Nat. Biotechnol.">
        <title>Reference genome sequence of the model plant Setaria.</title>
        <authorList>
            <person name="Bennetzen J.L."/>
            <person name="Schmutz J."/>
            <person name="Wang H."/>
            <person name="Percifield R."/>
            <person name="Hawkins J."/>
            <person name="Pontaroli A.C."/>
            <person name="Estep M."/>
            <person name="Feng L."/>
            <person name="Vaughn J.N."/>
            <person name="Grimwood J."/>
            <person name="Jenkins J."/>
            <person name="Barry K."/>
            <person name="Lindquist E."/>
            <person name="Hellsten U."/>
            <person name="Deshpande S."/>
            <person name="Wang X."/>
            <person name="Wu X."/>
            <person name="Mitros T."/>
            <person name="Triplett J."/>
            <person name="Yang X."/>
            <person name="Ye C.Y."/>
            <person name="Mauro-Herrera M."/>
            <person name="Wang L."/>
            <person name="Li P."/>
            <person name="Sharma M."/>
            <person name="Sharma R."/>
            <person name="Ronald P.C."/>
            <person name="Panaud O."/>
            <person name="Kellogg E.A."/>
            <person name="Brutnell T.P."/>
            <person name="Doust A.N."/>
            <person name="Tuskan G.A."/>
            <person name="Rokhsar D."/>
            <person name="Devos K.M."/>
        </authorList>
    </citation>
    <scope>NUCLEOTIDE SEQUENCE [LARGE SCALE GENOMIC DNA]</scope>
    <source>
        <strain evidence="2">Yugu1</strain>
    </source>
</reference>
<dbReference type="EMBL" id="CM003529">
    <property type="protein sequence ID" value="RCV09485.1"/>
    <property type="molecule type" value="Genomic_DNA"/>
</dbReference>
<dbReference type="AlphaFoldDB" id="A0A368PUS6"/>
<accession>A0A368PUS6</accession>
<protein>
    <submittedName>
        <fullName evidence="2">Uncharacterized protein</fullName>
    </submittedName>
</protein>